<gene>
    <name evidence="1" type="ORF">SAMN05443144_10324</name>
</gene>
<name>A0A1M4VRY7_9BACT</name>
<reference evidence="1 2" key="1">
    <citation type="submission" date="2016-11" db="EMBL/GenBank/DDBJ databases">
        <authorList>
            <person name="Jaros S."/>
            <person name="Januszkiewicz K."/>
            <person name="Wedrychowicz H."/>
        </authorList>
    </citation>
    <scope>NUCLEOTIDE SEQUENCE [LARGE SCALE GENOMIC DNA]</scope>
    <source>
        <strain evidence="1 2">DSM 21986</strain>
    </source>
</reference>
<evidence type="ECO:0000313" key="2">
    <source>
        <dbReference type="Proteomes" id="UP000184041"/>
    </source>
</evidence>
<sequence length="63" mass="7314">MLASYHNFFKITFRDCDEVYKKDSGICWSPFYFSSIHFLYLTASTAWENNGNMPGISGLYSQL</sequence>
<dbReference type="STRING" id="1194090.SAMN05443144_10324"/>
<dbReference type="AlphaFoldDB" id="A0A1M4VRY7"/>
<protein>
    <submittedName>
        <fullName evidence="1">Uncharacterized protein</fullName>
    </submittedName>
</protein>
<evidence type="ECO:0000313" key="1">
    <source>
        <dbReference type="EMBL" id="SHE71891.1"/>
    </source>
</evidence>
<dbReference type="Proteomes" id="UP000184041">
    <property type="component" value="Unassembled WGS sequence"/>
</dbReference>
<dbReference type="EMBL" id="FQUS01000003">
    <property type="protein sequence ID" value="SHE71891.1"/>
    <property type="molecule type" value="Genomic_DNA"/>
</dbReference>
<accession>A0A1M4VRY7</accession>
<proteinExistence type="predicted"/>
<organism evidence="1 2">
    <name type="scientific">Fodinibius roseus</name>
    <dbReference type="NCBI Taxonomy" id="1194090"/>
    <lineage>
        <taxon>Bacteria</taxon>
        <taxon>Pseudomonadati</taxon>
        <taxon>Balneolota</taxon>
        <taxon>Balneolia</taxon>
        <taxon>Balneolales</taxon>
        <taxon>Balneolaceae</taxon>
        <taxon>Fodinibius</taxon>
    </lineage>
</organism>
<keyword evidence="2" id="KW-1185">Reference proteome</keyword>